<feature type="compositionally biased region" description="Basic and acidic residues" evidence="1">
    <location>
        <begin position="1"/>
        <end position="17"/>
    </location>
</feature>
<accession>A0AAW2ZPU5</accession>
<comment type="caution">
    <text evidence="2">The sequence shown here is derived from an EMBL/GenBank/DDBJ whole genome shotgun (WGS) entry which is preliminary data.</text>
</comment>
<dbReference type="Proteomes" id="UP001431209">
    <property type="component" value="Unassembled WGS sequence"/>
</dbReference>
<proteinExistence type="predicted"/>
<evidence type="ECO:0000256" key="1">
    <source>
        <dbReference type="SAM" id="MobiDB-lite"/>
    </source>
</evidence>
<reference evidence="2 3" key="1">
    <citation type="submission" date="2024-03" db="EMBL/GenBank/DDBJ databases">
        <title>The Acrasis kona genome and developmental transcriptomes reveal deep origins of eukaryotic multicellular pathways.</title>
        <authorList>
            <person name="Sheikh S."/>
            <person name="Fu C.-J."/>
            <person name="Brown M.W."/>
            <person name="Baldauf S.L."/>
        </authorList>
    </citation>
    <scope>NUCLEOTIDE SEQUENCE [LARGE SCALE GENOMIC DNA]</scope>
    <source>
        <strain evidence="2 3">ATCC MYA-3509</strain>
    </source>
</reference>
<evidence type="ECO:0000313" key="3">
    <source>
        <dbReference type="Proteomes" id="UP001431209"/>
    </source>
</evidence>
<keyword evidence="3" id="KW-1185">Reference proteome</keyword>
<gene>
    <name evidence="2" type="ORF">AKO1_000881</name>
</gene>
<name>A0AAW2ZPU5_9EUKA</name>
<organism evidence="2 3">
    <name type="scientific">Acrasis kona</name>
    <dbReference type="NCBI Taxonomy" id="1008807"/>
    <lineage>
        <taxon>Eukaryota</taxon>
        <taxon>Discoba</taxon>
        <taxon>Heterolobosea</taxon>
        <taxon>Tetramitia</taxon>
        <taxon>Eutetramitia</taxon>
        <taxon>Acrasidae</taxon>
        <taxon>Acrasis</taxon>
    </lineage>
</organism>
<protein>
    <submittedName>
        <fullName evidence="2">MtgA</fullName>
    </submittedName>
</protein>
<dbReference type="AlphaFoldDB" id="A0AAW2ZPU5"/>
<evidence type="ECO:0000313" key="2">
    <source>
        <dbReference type="EMBL" id="KAL0491458.1"/>
    </source>
</evidence>
<dbReference type="EMBL" id="JAOPGA020001803">
    <property type="protein sequence ID" value="KAL0491458.1"/>
    <property type="molecule type" value="Genomic_DNA"/>
</dbReference>
<sequence>MSQQEQQHKVDDSHDDQLSYGEDTPTPIYDDGIDYDDFEVVSNKGGGGGGKGKQVYNSKHVRKTLENQSRKSEPKK</sequence>
<feature type="compositionally biased region" description="Basic and acidic residues" evidence="1">
    <location>
        <begin position="63"/>
        <end position="76"/>
    </location>
</feature>
<feature type="region of interest" description="Disordered" evidence="1">
    <location>
        <begin position="1"/>
        <end position="76"/>
    </location>
</feature>